<dbReference type="eggNOG" id="COG1975">
    <property type="taxonomic scope" value="Bacteria"/>
</dbReference>
<dbReference type="AlphaFoldDB" id="E8N518"/>
<dbReference type="InterPro" id="IPR052698">
    <property type="entry name" value="MoCofactor_Util/Proc"/>
</dbReference>
<feature type="domain" description="XdhC- CoxI" evidence="1">
    <location>
        <begin position="16"/>
        <end position="79"/>
    </location>
</feature>
<name>E8N518_ANATU</name>
<evidence type="ECO:0000313" key="4">
    <source>
        <dbReference type="Proteomes" id="UP000008922"/>
    </source>
</evidence>
<dbReference type="InterPro" id="IPR003777">
    <property type="entry name" value="XdhC_CoxI"/>
</dbReference>
<dbReference type="PANTHER" id="PTHR30388">
    <property type="entry name" value="ALDEHYDE OXIDOREDUCTASE MOLYBDENUM COFACTOR ASSEMBLY PROTEIN"/>
    <property type="match status" value="1"/>
</dbReference>
<dbReference type="SUPFAM" id="SSF51735">
    <property type="entry name" value="NAD(P)-binding Rossmann-fold domains"/>
    <property type="match status" value="1"/>
</dbReference>
<dbReference type="STRING" id="926569.ANT_15040"/>
<dbReference type="EMBL" id="AP012029">
    <property type="protein sequence ID" value="BAJ63532.1"/>
    <property type="molecule type" value="Genomic_DNA"/>
</dbReference>
<feature type="domain" description="XdhC Rossmann" evidence="2">
    <location>
        <begin position="190"/>
        <end position="332"/>
    </location>
</feature>
<organism evidence="3 4">
    <name type="scientific">Anaerolinea thermophila (strain DSM 14523 / JCM 11388 / NBRC 100420 / UNI-1)</name>
    <dbReference type="NCBI Taxonomy" id="926569"/>
    <lineage>
        <taxon>Bacteria</taxon>
        <taxon>Bacillati</taxon>
        <taxon>Chloroflexota</taxon>
        <taxon>Anaerolineae</taxon>
        <taxon>Anaerolineales</taxon>
        <taxon>Anaerolineaceae</taxon>
        <taxon>Anaerolinea</taxon>
    </lineage>
</organism>
<keyword evidence="4" id="KW-1185">Reference proteome</keyword>
<dbReference type="PANTHER" id="PTHR30388:SF6">
    <property type="entry name" value="XANTHINE DEHYDROGENASE SUBUNIT A-RELATED"/>
    <property type="match status" value="1"/>
</dbReference>
<dbReference type="InterPro" id="IPR027051">
    <property type="entry name" value="XdhC_Rossmann_dom"/>
</dbReference>
<dbReference type="KEGG" id="atm:ANT_15040"/>
<dbReference type="InterPro" id="IPR036291">
    <property type="entry name" value="NAD(P)-bd_dom_sf"/>
</dbReference>
<evidence type="ECO:0000259" key="1">
    <source>
        <dbReference type="Pfam" id="PF02625"/>
    </source>
</evidence>
<dbReference type="HOGENOM" id="CLU_041115_1_1_0"/>
<dbReference type="Proteomes" id="UP000008922">
    <property type="component" value="Chromosome"/>
</dbReference>
<accession>E8N518</accession>
<gene>
    <name evidence="3" type="ordered locus">ANT_15040</name>
</gene>
<protein>
    <submittedName>
        <fullName evidence="3">XdhC_ CoxI family protein</fullName>
    </submittedName>
</protein>
<sequence length="342" mass="37993">MYAMEISRRVILELKDKTDFVIATIVAHQGSTPRSTGTKMLVFPDGRTAGTIGGGVLEAKVIERCLVRLNQLKGELQSYQFTGKDAASMDMICGGEVLVLITCVPKSDSEFFNVQQTILTWEEKAQNFVEIIGLQDNGDCLYGGKNLSTSEEIGWIPQTSDVSIEAKTKFMTISGVSVFLEYHEPQTTAYIFGAGHVGQAIALFAKPVGFRVVVIDDRDEFANPDRFPQADEIIVTSSITDIFRERKFKTTDYIVIVTRGHLQDYQVLEQALQTDAGYIGMIGSRRKNYLIFQSLREKGLPEEKLQQVHAPIGLPIGAETPEEIAISILAEMIQHRANHRKG</sequence>
<proteinExistence type="predicted"/>
<evidence type="ECO:0000259" key="2">
    <source>
        <dbReference type="Pfam" id="PF13478"/>
    </source>
</evidence>
<dbReference type="Pfam" id="PF13478">
    <property type="entry name" value="XdhC_C"/>
    <property type="match status" value="1"/>
</dbReference>
<evidence type="ECO:0000313" key="3">
    <source>
        <dbReference type="EMBL" id="BAJ63532.1"/>
    </source>
</evidence>
<reference evidence="3 4" key="1">
    <citation type="submission" date="2010-12" db="EMBL/GenBank/DDBJ databases">
        <title>Whole genome sequence of Anaerolinea thermophila UNI-1.</title>
        <authorList>
            <person name="Narita-Yamada S."/>
            <person name="Kishi E."/>
            <person name="Watanabe Y."/>
            <person name="Takasaki K."/>
            <person name="Ankai A."/>
            <person name="Oguchi A."/>
            <person name="Fukui S."/>
            <person name="Takahashi M."/>
            <person name="Yashiro I."/>
            <person name="Hosoyama A."/>
            <person name="Sekiguchi Y."/>
            <person name="Hanada S."/>
            <person name="Fujita N."/>
        </authorList>
    </citation>
    <scope>NUCLEOTIDE SEQUENCE [LARGE SCALE GENOMIC DNA]</scope>
    <source>
        <strain evidence="4">DSM 14523 / JCM 11388 / NBRC 100420 / UNI-1</strain>
    </source>
</reference>
<dbReference type="Gene3D" id="3.40.50.720">
    <property type="entry name" value="NAD(P)-binding Rossmann-like Domain"/>
    <property type="match status" value="1"/>
</dbReference>
<dbReference type="InParanoid" id="E8N518"/>
<dbReference type="NCBIfam" id="NF045664">
    <property type="entry name" value="XdhC_rel_AOR"/>
    <property type="match status" value="1"/>
</dbReference>
<dbReference type="Pfam" id="PF02625">
    <property type="entry name" value="XdhC_CoxI"/>
    <property type="match status" value="1"/>
</dbReference>
<dbReference type="FunCoup" id="E8N518">
    <property type="interactions" value="92"/>
</dbReference>